<reference evidence="2" key="1">
    <citation type="submission" date="2022-10" db="EMBL/GenBank/DDBJ databases">
        <title>The complete genomes of actinobacterial strains from the NBC collection.</title>
        <authorList>
            <person name="Joergensen T.S."/>
            <person name="Alvarez Arevalo M."/>
            <person name="Sterndorff E.B."/>
            <person name="Faurdal D."/>
            <person name="Vuksanovic O."/>
            <person name="Mourched A.-S."/>
            <person name="Charusanti P."/>
            <person name="Shaw S."/>
            <person name="Blin K."/>
            <person name="Weber T."/>
        </authorList>
    </citation>
    <scope>NUCLEOTIDE SEQUENCE</scope>
    <source>
        <strain evidence="2">NBC_00222</strain>
    </source>
</reference>
<evidence type="ECO:0000313" key="2">
    <source>
        <dbReference type="EMBL" id="WUQ87159.1"/>
    </source>
</evidence>
<organism evidence="2 3">
    <name type="scientific">Kitasatospora purpeofusca</name>
    <dbReference type="NCBI Taxonomy" id="67352"/>
    <lineage>
        <taxon>Bacteria</taxon>
        <taxon>Bacillati</taxon>
        <taxon>Actinomycetota</taxon>
        <taxon>Actinomycetes</taxon>
        <taxon>Kitasatosporales</taxon>
        <taxon>Streptomycetaceae</taxon>
        <taxon>Kitasatospora</taxon>
    </lineage>
</organism>
<proteinExistence type="predicted"/>
<dbReference type="EMBL" id="CP108110">
    <property type="protein sequence ID" value="WUQ87159.1"/>
    <property type="molecule type" value="Genomic_DNA"/>
</dbReference>
<protein>
    <submittedName>
        <fullName evidence="2">Uncharacterized protein</fullName>
    </submittedName>
</protein>
<gene>
    <name evidence="2" type="ORF">OHA16_31895</name>
</gene>
<accession>A0ABZ1U8A6</accession>
<keyword evidence="3" id="KW-1185">Reference proteome</keyword>
<dbReference type="Proteomes" id="UP001432222">
    <property type="component" value="Chromosome"/>
</dbReference>
<evidence type="ECO:0000313" key="3">
    <source>
        <dbReference type="Proteomes" id="UP001432222"/>
    </source>
</evidence>
<name>A0ABZ1U8A6_9ACTN</name>
<feature type="region of interest" description="Disordered" evidence="1">
    <location>
        <begin position="1"/>
        <end position="26"/>
    </location>
</feature>
<evidence type="ECO:0000256" key="1">
    <source>
        <dbReference type="SAM" id="MobiDB-lite"/>
    </source>
</evidence>
<dbReference type="RefSeq" id="WP_328957719.1">
    <property type="nucleotide sequence ID" value="NZ_CP108110.1"/>
</dbReference>
<sequence length="71" mass="7682">MLADDTNVARTSDPHGSTIDLPPSSRAETLTCSVLATIAKDSTDINLRLVEDEDQTCAERDLLRKVPQGRG</sequence>